<feature type="region of interest" description="Disordered" evidence="1">
    <location>
        <begin position="19"/>
        <end position="90"/>
    </location>
</feature>
<name>A0A843TYM9_COLES</name>
<sequence>MAKDDLSAQTEPTWCPACSRALRSGPHVTNRQISPSPPRLGAPHRRCPIAERARPLPSPSAPSSSPERPIVIALSPSAPSPSSSAPSSSPECPVIVAEHPVVVSSRHHRPFVGCPIVVAPLADDAAIFPPYLSFSPRASFWKSESRDMLPSLKKMQVHTLLRGTTLSLLPRFLPSEEEEAGCPVAYTELFCRAHKHKESGEFVFERVKEVVVSGQPKKGRMFGFGVGMDVGGVINSTMESGQLDSWFGRTVVPALHAMGVAFPHPPPLPPPFTAGFGQVVGEQVSSDADGDNLETHLADDYESHHLTFPILFLHYLCKHFCDMLKNI</sequence>
<dbReference type="AlphaFoldDB" id="A0A843TYM9"/>
<proteinExistence type="predicted"/>
<protein>
    <submittedName>
        <fullName evidence="2">Uncharacterized protein</fullName>
    </submittedName>
</protein>
<accession>A0A843TYM9</accession>
<reference evidence="2" key="1">
    <citation type="submission" date="2017-07" db="EMBL/GenBank/DDBJ databases">
        <title>Taro Niue Genome Assembly and Annotation.</title>
        <authorList>
            <person name="Atibalentja N."/>
            <person name="Keating K."/>
            <person name="Fields C.J."/>
        </authorList>
    </citation>
    <scope>NUCLEOTIDE SEQUENCE</scope>
    <source>
        <strain evidence="2">Niue_2</strain>
        <tissue evidence="2">Leaf</tissue>
    </source>
</reference>
<organism evidence="2 3">
    <name type="scientific">Colocasia esculenta</name>
    <name type="common">Wild taro</name>
    <name type="synonym">Arum esculentum</name>
    <dbReference type="NCBI Taxonomy" id="4460"/>
    <lineage>
        <taxon>Eukaryota</taxon>
        <taxon>Viridiplantae</taxon>
        <taxon>Streptophyta</taxon>
        <taxon>Embryophyta</taxon>
        <taxon>Tracheophyta</taxon>
        <taxon>Spermatophyta</taxon>
        <taxon>Magnoliopsida</taxon>
        <taxon>Liliopsida</taxon>
        <taxon>Araceae</taxon>
        <taxon>Aroideae</taxon>
        <taxon>Colocasieae</taxon>
        <taxon>Colocasia</taxon>
    </lineage>
</organism>
<gene>
    <name evidence="2" type="ORF">Taro_005722</name>
</gene>
<feature type="compositionally biased region" description="Low complexity" evidence="1">
    <location>
        <begin position="61"/>
        <end position="90"/>
    </location>
</feature>
<evidence type="ECO:0000313" key="3">
    <source>
        <dbReference type="Proteomes" id="UP000652761"/>
    </source>
</evidence>
<keyword evidence="3" id="KW-1185">Reference proteome</keyword>
<dbReference type="EMBL" id="NMUH01000163">
    <property type="protein sequence ID" value="MQL73369.1"/>
    <property type="molecule type" value="Genomic_DNA"/>
</dbReference>
<comment type="caution">
    <text evidence="2">The sequence shown here is derived from an EMBL/GenBank/DDBJ whole genome shotgun (WGS) entry which is preliminary data.</text>
</comment>
<evidence type="ECO:0000256" key="1">
    <source>
        <dbReference type="SAM" id="MobiDB-lite"/>
    </source>
</evidence>
<dbReference type="Proteomes" id="UP000652761">
    <property type="component" value="Unassembled WGS sequence"/>
</dbReference>
<evidence type="ECO:0000313" key="2">
    <source>
        <dbReference type="EMBL" id="MQL73369.1"/>
    </source>
</evidence>